<accession>A0A4Y2KNE3</accession>
<name>A0A4Y2KNE3_ARAVE</name>
<protein>
    <recommendedName>
        <fullName evidence="1">PiggyBac transposable element-derived protein domain-containing protein</fullName>
    </recommendedName>
</protein>
<dbReference type="EMBL" id="BGPR01004811">
    <property type="protein sequence ID" value="GBN03609.1"/>
    <property type="molecule type" value="Genomic_DNA"/>
</dbReference>
<dbReference type="InterPro" id="IPR029526">
    <property type="entry name" value="PGBD"/>
</dbReference>
<keyword evidence="3" id="KW-1185">Reference proteome</keyword>
<gene>
    <name evidence="2" type="ORF">AVEN_201866_1</name>
</gene>
<organism evidence="2 3">
    <name type="scientific">Araneus ventricosus</name>
    <name type="common">Orbweaver spider</name>
    <name type="synonym">Epeira ventricosa</name>
    <dbReference type="NCBI Taxonomy" id="182803"/>
    <lineage>
        <taxon>Eukaryota</taxon>
        <taxon>Metazoa</taxon>
        <taxon>Ecdysozoa</taxon>
        <taxon>Arthropoda</taxon>
        <taxon>Chelicerata</taxon>
        <taxon>Arachnida</taxon>
        <taxon>Araneae</taxon>
        <taxon>Araneomorphae</taxon>
        <taxon>Entelegynae</taxon>
        <taxon>Araneoidea</taxon>
        <taxon>Araneidae</taxon>
        <taxon>Araneus</taxon>
    </lineage>
</organism>
<evidence type="ECO:0000259" key="1">
    <source>
        <dbReference type="Pfam" id="PF13843"/>
    </source>
</evidence>
<reference evidence="2 3" key="1">
    <citation type="journal article" date="2019" name="Sci. Rep.">
        <title>Orb-weaving spider Araneus ventricosus genome elucidates the spidroin gene catalogue.</title>
        <authorList>
            <person name="Kono N."/>
            <person name="Nakamura H."/>
            <person name="Ohtoshi R."/>
            <person name="Moran D.A.P."/>
            <person name="Shinohara A."/>
            <person name="Yoshida Y."/>
            <person name="Fujiwara M."/>
            <person name="Mori M."/>
            <person name="Tomita M."/>
            <person name="Arakawa K."/>
        </authorList>
    </citation>
    <scope>NUCLEOTIDE SEQUENCE [LARGE SCALE GENOMIC DNA]</scope>
</reference>
<dbReference type="OrthoDB" id="6717667at2759"/>
<dbReference type="AlphaFoldDB" id="A0A4Y2KNE3"/>
<dbReference type="PANTHER" id="PTHR47272">
    <property type="entry name" value="DDE_TNP_1_7 DOMAIN-CONTAINING PROTEIN"/>
    <property type="match status" value="1"/>
</dbReference>
<feature type="domain" description="PiggyBac transposable element-derived protein" evidence="1">
    <location>
        <begin position="1"/>
        <end position="187"/>
    </location>
</feature>
<proteinExistence type="predicted"/>
<sequence>MIPFTERCRLRQYVPNKPNPLALKNFVLSARGLVIDFIIYDGKGCVSPEDKRNYVLGGGMVKRLSAIPQDATHVLCTDRYFTGIKFAEYLLDNIYMVGTINNNRLSNAQNKLKPEKDLNRGEWDEVVRSDEKMCIVKWKDNKSVTLLSTCIGSEPVTTCKRWSKQEKKKIDVPQPAVIKAYNASMGGWLVGVGFYGAKAIFGHAAPNT</sequence>
<comment type="caution">
    <text evidence="2">The sequence shown here is derived from an EMBL/GenBank/DDBJ whole genome shotgun (WGS) entry which is preliminary data.</text>
</comment>
<evidence type="ECO:0000313" key="3">
    <source>
        <dbReference type="Proteomes" id="UP000499080"/>
    </source>
</evidence>
<dbReference type="PANTHER" id="PTHR47272:SF2">
    <property type="entry name" value="PIGGYBAC TRANSPOSABLE ELEMENT-DERIVED PROTEIN 3-LIKE"/>
    <property type="match status" value="1"/>
</dbReference>
<dbReference type="Pfam" id="PF13843">
    <property type="entry name" value="DDE_Tnp_1_7"/>
    <property type="match status" value="1"/>
</dbReference>
<dbReference type="Proteomes" id="UP000499080">
    <property type="component" value="Unassembled WGS sequence"/>
</dbReference>
<evidence type="ECO:0000313" key="2">
    <source>
        <dbReference type="EMBL" id="GBN03609.1"/>
    </source>
</evidence>